<dbReference type="Proteomes" id="UP000248749">
    <property type="component" value="Unassembled WGS sequence"/>
</dbReference>
<comment type="caution">
    <text evidence="3">The sequence shown here is derived from an EMBL/GenBank/DDBJ whole genome shotgun (WGS) entry which is preliminary data.</text>
</comment>
<evidence type="ECO:0000256" key="1">
    <source>
        <dbReference type="SAM" id="MobiDB-lite"/>
    </source>
</evidence>
<dbReference type="AlphaFoldDB" id="A0A2W2CKN0"/>
<evidence type="ECO:0000313" key="3">
    <source>
        <dbReference type="EMBL" id="PZF99062.1"/>
    </source>
</evidence>
<gene>
    <name evidence="3" type="ORF">C1I99_12255</name>
</gene>
<name>A0A2W2CKN0_9ACTN</name>
<evidence type="ECO:0000256" key="2">
    <source>
        <dbReference type="SAM" id="Phobius"/>
    </source>
</evidence>
<protein>
    <submittedName>
        <fullName evidence="3">Uncharacterized protein</fullName>
    </submittedName>
</protein>
<feature type="region of interest" description="Disordered" evidence="1">
    <location>
        <begin position="1"/>
        <end position="42"/>
    </location>
</feature>
<keyword evidence="4" id="KW-1185">Reference proteome</keyword>
<keyword evidence="2" id="KW-1133">Transmembrane helix</keyword>
<feature type="compositionally biased region" description="Pro residues" evidence="1">
    <location>
        <begin position="149"/>
        <end position="167"/>
    </location>
</feature>
<feature type="region of interest" description="Disordered" evidence="1">
    <location>
        <begin position="149"/>
        <end position="170"/>
    </location>
</feature>
<keyword evidence="2" id="KW-0812">Transmembrane</keyword>
<accession>A0A2W2CKN0</accession>
<organism evidence="3 4">
    <name type="scientific">Micromonospora deserti</name>
    <dbReference type="NCBI Taxonomy" id="2070366"/>
    <lineage>
        <taxon>Bacteria</taxon>
        <taxon>Bacillati</taxon>
        <taxon>Actinomycetota</taxon>
        <taxon>Actinomycetes</taxon>
        <taxon>Micromonosporales</taxon>
        <taxon>Micromonosporaceae</taxon>
        <taxon>Micromonospora</taxon>
    </lineage>
</organism>
<dbReference type="OrthoDB" id="3328426at2"/>
<feature type="transmembrane region" description="Helical" evidence="2">
    <location>
        <begin position="173"/>
        <end position="198"/>
    </location>
</feature>
<sequence length="307" mass="31463">MSEPHDPTEALPTRRLSGDADGPTAHLGCDDVPAAGTQPTVHLASGEPTVHLASGEPTVHLASGEPTVHLASGEPTVHLASGEPTVHLPAGQEPAAGVTAAGPDGWRTAATAPGGGRTTAARPGTGATVHTGPAPAQHGGELRFGPGVPTTPPAAPAWPTPPTPPAPPRRRPVWRAVTSALSTLLTVALLAAVGLYLWQRISPLKITNVTVAVPEPAGDRCDVTLDVVATVLTNGAAGEIRYQWLRSGSAPGSLLTERVGRGQRTVELTLRWAFSGVGTTTETATINITSPSPVQAQTPVRYDCRRT</sequence>
<proteinExistence type="predicted"/>
<keyword evidence="2" id="KW-0472">Membrane</keyword>
<dbReference type="RefSeq" id="WP_111134348.1">
    <property type="nucleotide sequence ID" value="NZ_POUB01000065.1"/>
</dbReference>
<reference evidence="3 4" key="1">
    <citation type="submission" date="2018-01" db="EMBL/GenBank/DDBJ databases">
        <title>Draft genome sequence of Salinispora sp. 13K206.</title>
        <authorList>
            <person name="Sahin N."/>
            <person name="Saygin H."/>
            <person name="Ay H."/>
        </authorList>
    </citation>
    <scope>NUCLEOTIDE SEQUENCE [LARGE SCALE GENOMIC DNA]</scope>
    <source>
        <strain evidence="3 4">13K206</strain>
    </source>
</reference>
<feature type="region of interest" description="Disordered" evidence="1">
    <location>
        <begin position="78"/>
        <end position="103"/>
    </location>
</feature>
<dbReference type="EMBL" id="POUB01000065">
    <property type="protein sequence ID" value="PZF99062.1"/>
    <property type="molecule type" value="Genomic_DNA"/>
</dbReference>
<evidence type="ECO:0000313" key="4">
    <source>
        <dbReference type="Proteomes" id="UP000248749"/>
    </source>
</evidence>